<protein>
    <recommendedName>
        <fullName evidence="5">RING-type domain-containing protein</fullName>
    </recommendedName>
</protein>
<sequence>MPKHSTREASQLNKVLSAQPDGKSLKIIIPRPKKTMKIYPYSSAHGDRTIDAMGWQIDDAYTTDERPPETPSCELPEWCQLCGNFLSHPLCMRRCAHEFCYACIRERFKSTFVCYSCGKLATLPIKIEDSAELQKQWAKYYEEKYQWVDKSEVTYDFEGLIYPRRDLMYLDNDARHFDWPGRVYPEWEPHAGPQRRPF</sequence>
<dbReference type="PROSITE" id="PS50089">
    <property type="entry name" value="ZF_RING_2"/>
    <property type="match status" value="1"/>
</dbReference>
<dbReference type="PROSITE" id="PS00518">
    <property type="entry name" value="ZF_RING_1"/>
    <property type="match status" value="1"/>
</dbReference>
<organism evidence="6 7">
    <name type="scientific">Mycena chlorophos</name>
    <name type="common">Agaric fungus</name>
    <name type="synonym">Agaricus chlorophos</name>
    <dbReference type="NCBI Taxonomy" id="658473"/>
    <lineage>
        <taxon>Eukaryota</taxon>
        <taxon>Fungi</taxon>
        <taxon>Dikarya</taxon>
        <taxon>Basidiomycota</taxon>
        <taxon>Agaricomycotina</taxon>
        <taxon>Agaricomycetes</taxon>
        <taxon>Agaricomycetidae</taxon>
        <taxon>Agaricales</taxon>
        <taxon>Marasmiineae</taxon>
        <taxon>Mycenaceae</taxon>
        <taxon>Mycena</taxon>
    </lineage>
</organism>
<feature type="domain" description="RING-type" evidence="5">
    <location>
        <begin position="79"/>
        <end position="117"/>
    </location>
</feature>
<accession>A0ABQ0KVG6</accession>
<evidence type="ECO:0000313" key="6">
    <source>
        <dbReference type="EMBL" id="GAT42899.1"/>
    </source>
</evidence>
<name>A0ABQ0KVG6_MYCCL</name>
<dbReference type="EMBL" id="DF838421">
    <property type="protein sequence ID" value="GAT42899.1"/>
    <property type="molecule type" value="Genomic_DNA"/>
</dbReference>
<proteinExistence type="predicted"/>
<reference evidence="6" key="1">
    <citation type="submission" date="2014-09" db="EMBL/GenBank/DDBJ databases">
        <title>Genome sequence of the luminous mushroom Mycena chlorophos for searching fungal bioluminescence genes.</title>
        <authorList>
            <person name="Tanaka Y."/>
            <person name="Kasuga D."/>
            <person name="Oba Y."/>
            <person name="Hase S."/>
            <person name="Sato K."/>
            <person name="Oba Y."/>
            <person name="Sakakibara Y."/>
        </authorList>
    </citation>
    <scope>NUCLEOTIDE SEQUENCE</scope>
</reference>
<evidence type="ECO:0000313" key="7">
    <source>
        <dbReference type="Proteomes" id="UP000815677"/>
    </source>
</evidence>
<evidence type="ECO:0000256" key="3">
    <source>
        <dbReference type="ARBA" id="ARBA00022833"/>
    </source>
</evidence>
<gene>
    <name evidence="6" type="ORF">MCHLO_00596</name>
</gene>
<keyword evidence="2 4" id="KW-0863">Zinc-finger</keyword>
<dbReference type="Gene3D" id="3.30.40.10">
    <property type="entry name" value="Zinc/RING finger domain, C3HC4 (zinc finger)"/>
    <property type="match status" value="1"/>
</dbReference>
<keyword evidence="3" id="KW-0862">Zinc</keyword>
<dbReference type="SUPFAM" id="SSF57850">
    <property type="entry name" value="RING/U-box"/>
    <property type="match status" value="1"/>
</dbReference>
<dbReference type="InterPro" id="IPR013083">
    <property type="entry name" value="Znf_RING/FYVE/PHD"/>
</dbReference>
<dbReference type="InterPro" id="IPR001841">
    <property type="entry name" value="Znf_RING"/>
</dbReference>
<evidence type="ECO:0000256" key="4">
    <source>
        <dbReference type="PROSITE-ProRule" id="PRU00175"/>
    </source>
</evidence>
<keyword evidence="7" id="KW-1185">Reference proteome</keyword>
<evidence type="ECO:0000256" key="1">
    <source>
        <dbReference type="ARBA" id="ARBA00022723"/>
    </source>
</evidence>
<keyword evidence="1" id="KW-0479">Metal-binding</keyword>
<evidence type="ECO:0000259" key="5">
    <source>
        <dbReference type="PROSITE" id="PS50089"/>
    </source>
</evidence>
<evidence type="ECO:0000256" key="2">
    <source>
        <dbReference type="ARBA" id="ARBA00022771"/>
    </source>
</evidence>
<dbReference type="InterPro" id="IPR017907">
    <property type="entry name" value="Znf_RING_CS"/>
</dbReference>
<dbReference type="Proteomes" id="UP000815677">
    <property type="component" value="Unassembled WGS sequence"/>
</dbReference>